<dbReference type="InterPro" id="IPR050961">
    <property type="entry name" value="BolA/IbaG_stress_morph_reg"/>
</dbReference>
<protein>
    <recommendedName>
        <fullName evidence="3">BolA family transcriptional regulator</fullName>
    </recommendedName>
</protein>
<proteinExistence type="inferred from homology"/>
<dbReference type="Gene3D" id="3.30.300.90">
    <property type="entry name" value="BolA-like"/>
    <property type="match status" value="1"/>
</dbReference>
<evidence type="ECO:0000313" key="2">
    <source>
        <dbReference type="EMBL" id="SVA32827.1"/>
    </source>
</evidence>
<dbReference type="PANTHER" id="PTHR46229:SF2">
    <property type="entry name" value="BOLA-LIKE PROTEIN 1"/>
    <property type="match status" value="1"/>
</dbReference>
<dbReference type="EMBL" id="UINC01007349">
    <property type="protein sequence ID" value="SVA32827.1"/>
    <property type="molecule type" value="Genomic_DNA"/>
</dbReference>
<dbReference type="InterPro" id="IPR002634">
    <property type="entry name" value="BolA"/>
</dbReference>
<gene>
    <name evidence="2" type="ORF">METZ01_LOCUS85681</name>
</gene>
<evidence type="ECO:0008006" key="3">
    <source>
        <dbReference type="Google" id="ProtNLM"/>
    </source>
</evidence>
<dbReference type="PANTHER" id="PTHR46229">
    <property type="entry name" value="BOLA TRANSCRIPTION REGULATOR"/>
    <property type="match status" value="1"/>
</dbReference>
<organism evidence="2">
    <name type="scientific">marine metagenome</name>
    <dbReference type="NCBI Taxonomy" id="408172"/>
    <lineage>
        <taxon>unclassified sequences</taxon>
        <taxon>metagenomes</taxon>
        <taxon>ecological metagenomes</taxon>
    </lineage>
</organism>
<reference evidence="2" key="1">
    <citation type="submission" date="2018-05" db="EMBL/GenBank/DDBJ databases">
        <authorList>
            <person name="Lanie J.A."/>
            <person name="Ng W.-L."/>
            <person name="Kazmierczak K.M."/>
            <person name="Andrzejewski T.M."/>
            <person name="Davidsen T.M."/>
            <person name="Wayne K.J."/>
            <person name="Tettelin H."/>
            <person name="Glass J.I."/>
            <person name="Rusch D."/>
            <person name="Podicherti R."/>
            <person name="Tsui H.-C.T."/>
            <person name="Winkler M.E."/>
        </authorList>
    </citation>
    <scope>NUCLEOTIDE SEQUENCE</scope>
</reference>
<dbReference type="InterPro" id="IPR036065">
    <property type="entry name" value="BolA-like_sf"/>
</dbReference>
<dbReference type="AlphaFoldDB" id="A0A381UZM2"/>
<dbReference type="SUPFAM" id="SSF82657">
    <property type="entry name" value="BolA-like"/>
    <property type="match status" value="1"/>
</dbReference>
<evidence type="ECO:0000256" key="1">
    <source>
        <dbReference type="ARBA" id="ARBA00005578"/>
    </source>
</evidence>
<dbReference type="Pfam" id="PF01722">
    <property type="entry name" value="BolA"/>
    <property type="match status" value="1"/>
</dbReference>
<comment type="similarity">
    <text evidence="1">Belongs to the BolA/IbaG family.</text>
</comment>
<accession>A0A381UZM2</accession>
<sequence>MNPQEIKSLILNSIDNSEVQVNSEDNVHFEATIISDSFNKKSLLERHKMIYASLGDKMSQEIHALTINALTKDEHKNSSK</sequence>
<name>A0A381UZM2_9ZZZZ</name>
<dbReference type="PIRSF" id="PIRSF003113">
    <property type="entry name" value="BolA"/>
    <property type="match status" value="1"/>
</dbReference>